<organism evidence="1">
    <name type="scientific">marine sediment metagenome</name>
    <dbReference type="NCBI Taxonomy" id="412755"/>
    <lineage>
        <taxon>unclassified sequences</taxon>
        <taxon>metagenomes</taxon>
        <taxon>ecological metagenomes</taxon>
    </lineage>
</organism>
<name>X1JYS7_9ZZZZ</name>
<reference evidence="1" key="1">
    <citation type="journal article" date="2014" name="Front. Microbiol.">
        <title>High frequency of phylogenetically diverse reductive dehalogenase-homologous genes in deep subseafloor sedimentary metagenomes.</title>
        <authorList>
            <person name="Kawai M."/>
            <person name="Futagami T."/>
            <person name="Toyoda A."/>
            <person name="Takaki Y."/>
            <person name="Nishi S."/>
            <person name="Hori S."/>
            <person name="Arai W."/>
            <person name="Tsubouchi T."/>
            <person name="Morono Y."/>
            <person name="Uchiyama I."/>
            <person name="Ito T."/>
            <person name="Fujiyama A."/>
            <person name="Inagaki F."/>
            <person name="Takami H."/>
        </authorList>
    </citation>
    <scope>NUCLEOTIDE SEQUENCE</scope>
    <source>
        <strain evidence="1">Expedition CK06-06</strain>
    </source>
</reference>
<comment type="caution">
    <text evidence="1">The sequence shown here is derived from an EMBL/GenBank/DDBJ whole genome shotgun (WGS) entry which is preliminary data.</text>
</comment>
<dbReference type="EMBL" id="BARU01044989">
    <property type="protein sequence ID" value="GAH83419.1"/>
    <property type="molecule type" value="Genomic_DNA"/>
</dbReference>
<evidence type="ECO:0000313" key="1">
    <source>
        <dbReference type="EMBL" id="GAH83419.1"/>
    </source>
</evidence>
<protein>
    <submittedName>
        <fullName evidence="1">Uncharacterized protein</fullName>
    </submittedName>
</protein>
<sequence length="98" mass="10598">NENFALDTKIADGAGGGQLSYQAVLLVAPHVDGANVDLHISRPFLNESGGTITVKEIGIIIRNSTDAKYHLILRDVVADEDVDDDFTLTVIYTLRTTV</sequence>
<accession>X1JYS7</accession>
<feature type="non-terminal residue" evidence="1">
    <location>
        <position position="1"/>
    </location>
</feature>
<dbReference type="AlphaFoldDB" id="X1JYS7"/>
<proteinExistence type="predicted"/>
<gene>
    <name evidence="1" type="ORF">S03H2_68429</name>
</gene>